<dbReference type="Gene3D" id="3.40.50.300">
    <property type="entry name" value="P-loop containing nucleotide triphosphate hydrolases"/>
    <property type="match status" value="1"/>
</dbReference>
<dbReference type="GO" id="GO:0005886">
    <property type="term" value="C:plasma membrane"/>
    <property type="evidence" value="ECO:0007669"/>
    <property type="project" value="UniProtKB-SubCell"/>
</dbReference>
<evidence type="ECO:0000256" key="1">
    <source>
        <dbReference type="ARBA" id="ARBA00004429"/>
    </source>
</evidence>
<dbReference type="SUPFAM" id="SSF52540">
    <property type="entry name" value="P-loop containing nucleoside triphosphate hydrolases"/>
    <property type="match status" value="1"/>
</dbReference>
<feature type="transmembrane region" description="Helical" evidence="14">
    <location>
        <begin position="528"/>
        <end position="554"/>
    </location>
</feature>
<dbReference type="Pfam" id="PF00005">
    <property type="entry name" value="ABC_tran"/>
    <property type="match status" value="1"/>
</dbReference>
<name>A0A2N3J9E3_AERSO</name>
<dbReference type="GO" id="GO:0022857">
    <property type="term" value="F:transmembrane transporter activity"/>
    <property type="evidence" value="ECO:0007669"/>
    <property type="project" value="TreeGrafter"/>
</dbReference>
<dbReference type="Pfam" id="PF12704">
    <property type="entry name" value="MacB_PCD"/>
    <property type="match status" value="1"/>
</dbReference>
<dbReference type="InterPro" id="IPR050250">
    <property type="entry name" value="Macrolide_Exporter_MacB"/>
</dbReference>
<dbReference type="InterPro" id="IPR017911">
    <property type="entry name" value="MacB-like_ATP-bd"/>
</dbReference>
<feature type="domain" description="ABC transporter" evidence="15">
    <location>
        <begin position="11"/>
        <end position="249"/>
    </location>
</feature>
<keyword evidence="2" id="KW-0813">Transport</keyword>
<dbReference type="InterPro" id="IPR003838">
    <property type="entry name" value="ABC3_permease_C"/>
</dbReference>
<comment type="similarity">
    <text evidence="11">Belongs to the ABC transporter superfamily. Macrolide exporter (TC 3.A.1.122) family.</text>
</comment>
<dbReference type="EMBL" id="LJZX01000001">
    <property type="protein sequence ID" value="PKQ83195.1"/>
    <property type="molecule type" value="Genomic_DNA"/>
</dbReference>
<evidence type="ECO:0000313" key="17">
    <source>
        <dbReference type="Proteomes" id="UP000233526"/>
    </source>
</evidence>
<evidence type="ECO:0000259" key="15">
    <source>
        <dbReference type="PROSITE" id="PS50893"/>
    </source>
</evidence>
<dbReference type="AlphaFoldDB" id="A0A2N3J9E3"/>
<keyword evidence="10 14" id="KW-0472">Membrane</keyword>
<dbReference type="Proteomes" id="UP000233526">
    <property type="component" value="Unassembled WGS sequence"/>
</dbReference>
<gene>
    <name evidence="16" type="ORF">AOX56_01355</name>
</gene>
<keyword evidence="9 14" id="KW-1133">Transmembrane helix</keyword>
<dbReference type="RefSeq" id="WP_101315482.1">
    <property type="nucleotide sequence ID" value="NZ_CAWNSS010000001.1"/>
</dbReference>
<dbReference type="GO" id="GO:1902495">
    <property type="term" value="C:transmembrane transporter complex"/>
    <property type="evidence" value="ECO:0007669"/>
    <property type="project" value="UniProtKB-ARBA"/>
</dbReference>
<comment type="subcellular location">
    <subcellularLocation>
        <location evidence="1">Cell inner membrane</location>
        <topology evidence="1">Multi-pass membrane protein</topology>
    </subcellularLocation>
</comment>
<feature type="transmembrane region" description="Helical" evidence="14">
    <location>
        <begin position="279"/>
        <end position="299"/>
    </location>
</feature>
<dbReference type="PANTHER" id="PTHR30572:SF14">
    <property type="entry name" value="MACROLIDE EXPORT ATP-BINDING_PERMEASE PROTEIN MACB"/>
    <property type="match status" value="1"/>
</dbReference>
<dbReference type="Pfam" id="PF02687">
    <property type="entry name" value="FtsX"/>
    <property type="match status" value="1"/>
</dbReference>
<evidence type="ECO:0000256" key="13">
    <source>
        <dbReference type="SAM" id="MobiDB-lite"/>
    </source>
</evidence>
<dbReference type="PROSITE" id="PS00211">
    <property type="entry name" value="ABC_TRANSPORTER_1"/>
    <property type="match status" value="1"/>
</dbReference>
<dbReference type="InterPro" id="IPR025857">
    <property type="entry name" value="MacB_PCD"/>
</dbReference>
<evidence type="ECO:0000256" key="9">
    <source>
        <dbReference type="ARBA" id="ARBA00022989"/>
    </source>
</evidence>
<keyword evidence="5 14" id="KW-0812">Transmembrane</keyword>
<evidence type="ECO:0000256" key="7">
    <source>
        <dbReference type="ARBA" id="ARBA00022840"/>
    </source>
</evidence>
<proteinExistence type="inferred from homology"/>
<evidence type="ECO:0000256" key="8">
    <source>
        <dbReference type="ARBA" id="ARBA00022967"/>
    </source>
</evidence>
<evidence type="ECO:0000256" key="12">
    <source>
        <dbReference type="ARBA" id="ARBA00041199"/>
    </source>
</evidence>
<keyword evidence="8" id="KW-1278">Translocase</keyword>
<keyword evidence="3" id="KW-1003">Cell membrane</keyword>
<evidence type="ECO:0000256" key="14">
    <source>
        <dbReference type="SAM" id="Phobius"/>
    </source>
</evidence>
<dbReference type="SMART" id="SM00382">
    <property type="entry name" value="AAA"/>
    <property type="match status" value="1"/>
</dbReference>
<comment type="caution">
    <text evidence="16">The sequence shown here is derived from an EMBL/GenBank/DDBJ whole genome shotgun (WGS) entry which is preliminary data.</text>
</comment>
<evidence type="ECO:0000313" key="16">
    <source>
        <dbReference type="EMBL" id="PKQ83195.1"/>
    </source>
</evidence>
<dbReference type="FunFam" id="3.40.50.300:FF:000032">
    <property type="entry name" value="Export ABC transporter ATP-binding protein"/>
    <property type="match status" value="1"/>
</dbReference>
<keyword evidence="4" id="KW-0997">Cell inner membrane</keyword>
<sequence length="653" mass="69969">MSEPLSQLPLIQLKGVERRYQSGDSEVTVLHPLDLTIAAGEMIAIVGASGSGKSTLMNLLGCLDSPSSGQYLFRGQDTATMDALALARLRCHHFGFIFQRYHLLPHLDAAANVEIPAVYAGTSRPDRQARARQLLDRLGLRDRSHHTPGQLSGGQQQRVSIARALANGGEVILADEPTGALDSQSGKEVMAILKELHAQGHTIILVTHDMDVASHADRIITLKDGRVEQDSGPRQTAALPPTTAEDPPNKGAMGHDWDRYREAGRMAIHAMLAHRMRTFLTMLGIIIGIAAVVSVVALGQGARAKVIDQINAMGTNTIEIFPGKGWGDEKMASIQTLNKGDLDALLGQPYLAGASPEIGSSGQLRYRNKTNSGSVSGVGNDYFKVKGMTLVSGRLLEWQDIQQRAAVAVVDKKSITSLLGKDDPVGKVVLVGTLPVRIVGVVSQETGFGPSSQSVNIWLPYSAVMSRLISQHHFSQITIRVKDGVQPALAEQAVIELITKRHGVKDFFTFSSDSIIKSVEKTTATMTLMVSAIAVISLIVGGVGVMNIMLVSVVERTREIGIRMAVGARQSDILQQFLIEAVMVSLLGGIFGVGLSLGIGALFSLLVDSIKMQFSLFSILMAFGCSSLIGILFGYLPARNAARLDPVVALARE</sequence>
<protein>
    <recommendedName>
        <fullName evidence="12">Pyoverdine export ATP-binding/permease protein PvdT</fullName>
    </recommendedName>
</protein>
<evidence type="ECO:0000256" key="11">
    <source>
        <dbReference type="ARBA" id="ARBA00038388"/>
    </source>
</evidence>
<dbReference type="InterPro" id="IPR027417">
    <property type="entry name" value="P-loop_NTPase"/>
</dbReference>
<dbReference type="PANTHER" id="PTHR30572">
    <property type="entry name" value="MEMBRANE COMPONENT OF TRANSPORTER-RELATED"/>
    <property type="match status" value="1"/>
</dbReference>
<dbReference type="GO" id="GO:0016887">
    <property type="term" value="F:ATP hydrolysis activity"/>
    <property type="evidence" value="ECO:0007669"/>
    <property type="project" value="InterPro"/>
</dbReference>
<dbReference type="GO" id="GO:0005524">
    <property type="term" value="F:ATP binding"/>
    <property type="evidence" value="ECO:0007669"/>
    <property type="project" value="UniProtKB-KW"/>
</dbReference>
<evidence type="ECO:0000256" key="10">
    <source>
        <dbReference type="ARBA" id="ARBA00023136"/>
    </source>
</evidence>
<dbReference type="InterPro" id="IPR003439">
    <property type="entry name" value="ABC_transporter-like_ATP-bd"/>
</dbReference>
<evidence type="ECO:0000256" key="5">
    <source>
        <dbReference type="ARBA" id="ARBA00022692"/>
    </source>
</evidence>
<dbReference type="InterPro" id="IPR017871">
    <property type="entry name" value="ABC_transporter-like_CS"/>
</dbReference>
<keyword evidence="6" id="KW-0547">Nucleotide-binding</keyword>
<feature type="region of interest" description="Disordered" evidence="13">
    <location>
        <begin position="225"/>
        <end position="255"/>
    </location>
</feature>
<keyword evidence="7" id="KW-0067">ATP-binding</keyword>
<organism evidence="16 17">
    <name type="scientific">Aeromonas sobria</name>
    <dbReference type="NCBI Taxonomy" id="646"/>
    <lineage>
        <taxon>Bacteria</taxon>
        <taxon>Pseudomonadati</taxon>
        <taxon>Pseudomonadota</taxon>
        <taxon>Gammaproteobacteria</taxon>
        <taxon>Aeromonadales</taxon>
        <taxon>Aeromonadaceae</taxon>
        <taxon>Aeromonas</taxon>
    </lineage>
</organism>
<accession>A0A2N3J9E3</accession>
<evidence type="ECO:0000256" key="4">
    <source>
        <dbReference type="ARBA" id="ARBA00022519"/>
    </source>
</evidence>
<evidence type="ECO:0000256" key="6">
    <source>
        <dbReference type="ARBA" id="ARBA00022741"/>
    </source>
</evidence>
<reference evidence="16 17" key="1">
    <citation type="journal article" date="2017" name="Front. Microbiol.">
        <title>Strong Genomic and Phenotypic Heterogeneity in the Aeromonas sobria Species Complex.</title>
        <authorList>
            <person name="Gauthier J."/>
            <person name="Vincent A.T."/>
            <person name="Charette S.J."/>
            <person name="Derome N."/>
        </authorList>
    </citation>
    <scope>NUCLEOTIDE SEQUENCE [LARGE SCALE GENOMIC DNA]</scope>
    <source>
        <strain evidence="16 17">JF2635</strain>
    </source>
</reference>
<feature type="transmembrane region" description="Helical" evidence="14">
    <location>
        <begin position="615"/>
        <end position="636"/>
    </location>
</feature>
<evidence type="ECO:0000256" key="3">
    <source>
        <dbReference type="ARBA" id="ARBA00022475"/>
    </source>
</evidence>
<dbReference type="CDD" id="cd03255">
    <property type="entry name" value="ABC_MJ0796_LolCDE_FtsE"/>
    <property type="match status" value="1"/>
</dbReference>
<feature type="transmembrane region" description="Helical" evidence="14">
    <location>
        <begin position="577"/>
        <end position="603"/>
    </location>
</feature>
<dbReference type="InterPro" id="IPR003593">
    <property type="entry name" value="AAA+_ATPase"/>
</dbReference>
<dbReference type="PROSITE" id="PS50893">
    <property type="entry name" value="ABC_TRANSPORTER_2"/>
    <property type="match status" value="1"/>
</dbReference>
<evidence type="ECO:0000256" key="2">
    <source>
        <dbReference type="ARBA" id="ARBA00022448"/>
    </source>
</evidence>